<evidence type="ECO:0008006" key="3">
    <source>
        <dbReference type="Google" id="ProtNLM"/>
    </source>
</evidence>
<name>A0A934RXC3_9BACT</name>
<reference evidence="1" key="1">
    <citation type="submission" date="2021-01" db="EMBL/GenBank/DDBJ databases">
        <title>Modified the classification status of verrucomicrobia.</title>
        <authorList>
            <person name="Feng X."/>
        </authorList>
    </citation>
    <scope>NUCLEOTIDE SEQUENCE</scope>
    <source>
        <strain evidence="1">KCTC 13126</strain>
    </source>
</reference>
<organism evidence="1 2">
    <name type="scientific">Pelagicoccus mobilis</name>
    <dbReference type="NCBI Taxonomy" id="415221"/>
    <lineage>
        <taxon>Bacteria</taxon>
        <taxon>Pseudomonadati</taxon>
        <taxon>Verrucomicrobiota</taxon>
        <taxon>Opitutia</taxon>
        <taxon>Puniceicoccales</taxon>
        <taxon>Pelagicoccaceae</taxon>
        <taxon>Pelagicoccus</taxon>
    </lineage>
</organism>
<dbReference type="EMBL" id="JAENIL010000010">
    <property type="protein sequence ID" value="MBK1876526.1"/>
    <property type="molecule type" value="Genomic_DNA"/>
</dbReference>
<evidence type="ECO:0000313" key="2">
    <source>
        <dbReference type="Proteomes" id="UP000617628"/>
    </source>
</evidence>
<proteinExistence type="predicted"/>
<dbReference type="RefSeq" id="WP_200354743.1">
    <property type="nucleotide sequence ID" value="NZ_JAENIL010000010.1"/>
</dbReference>
<dbReference type="AlphaFoldDB" id="A0A934RXC3"/>
<dbReference type="Proteomes" id="UP000617628">
    <property type="component" value="Unassembled WGS sequence"/>
</dbReference>
<keyword evidence="2" id="KW-1185">Reference proteome</keyword>
<accession>A0A934RXC3</accession>
<dbReference type="SUPFAM" id="SSF48452">
    <property type="entry name" value="TPR-like"/>
    <property type="match status" value="1"/>
</dbReference>
<gene>
    <name evidence="1" type="ORF">JIN87_06565</name>
</gene>
<protein>
    <recommendedName>
        <fullName evidence="3">Tetratricopeptide repeat protein</fullName>
    </recommendedName>
</protein>
<sequence>MLTERDQILFKKALTYANGYRELGMFDDALTELKNLDTRYENEKELLQMQLAILMEARRWKKALPIANLLAANHSSDPGNLVNLAYVTRRANSLEGARIILENAAKRFPKEAIIQYNLGCYACCNDDLDTAKKHLLVAFSLDKNYLDMSDTDDDLEPLRDWLNSIPKPDET</sequence>
<evidence type="ECO:0000313" key="1">
    <source>
        <dbReference type="EMBL" id="MBK1876526.1"/>
    </source>
</evidence>
<comment type="caution">
    <text evidence="1">The sequence shown here is derived from an EMBL/GenBank/DDBJ whole genome shotgun (WGS) entry which is preliminary data.</text>
</comment>
<dbReference type="InterPro" id="IPR011990">
    <property type="entry name" value="TPR-like_helical_dom_sf"/>
</dbReference>
<dbReference type="Gene3D" id="1.25.40.10">
    <property type="entry name" value="Tetratricopeptide repeat domain"/>
    <property type="match status" value="1"/>
</dbReference>